<keyword evidence="5" id="KW-1185">Reference proteome</keyword>
<feature type="transmembrane region" description="Helical" evidence="3">
    <location>
        <begin position="73"/>
        <end position="96"/>
    </location>
</feature>
<reference evidence="4 5" key="1">
    <citation type="journal article" date="2011" name="PLoS Pathog.">
        <title>Endophytic Life Strategies Decoded by Genome and Transcriptome Analyses of the Mutualistic Root Symbiont Piriformospora indica.</title>
        <authorList>
            <person name="Zuccaro A."/>
            <person name="Lahrmann U."/>
            <person name="Guldener U."/>
            <person name="Langen G."/>
            <person name="Pfiffi S."/>
            <person name="Biedenkopf D."/>
            <person name="Wong P."/>
            <person name="Samans B."/>
            <person name="Grimm C."/>
            <person name="Basiewicz M."/>
            <person name="Murat C."/>
            <person name="Martin F."/>
            <person name="Kogel K.H."/>
        </authorList>
    </citation>
    <scope>NUCLEOTIDE SEQUENCE [LARGE SCALE GENOMIC DNA]</scope>
    <source>
        <strain evidence="4 5">DSM 11827</strain>
    </source>
</reference>
<name>G4TQ94_SERID</name>
<dbReference type="eggNOG" id="KOG2504">
    <property type="taxonomic scope" value="Eukaryota"/>
</dbReference>
<accession>G4TQ94</accession>
<evidence type="ECO:0000256" key="3">
    <source>
        <dbReference type="SAM" id="Phobius"/>
    </source>
</evidence>
<protein>
    <submittedName>
        <fullName evidence="4">Related to monocarboxylate transporter 2</fullName>
    </submittedName>
</protein>
<feature type="transmembrane region" description="Helical" evidence="3">
    <location>
        <begin position="237"/>
        <end position="257"/>
    </location>
</feature>
<dbReference type="Pfam" id="PF07690">
    <property type="entry name" value="MFS_1"/>
    <property type="match status" value="1"/>
</dbReference>
<keyword evidence="3" id="KW-0472">Membrane</keyword>
<feature type="transmembrane region" description="Helical" evidence="3">
    <location>
        <begin position="148"/>
        <end position="167"/>
    </location>
</feature>
<evidence type="ECO:0000313" key="4">
    <source>
        <dbReference type="EMBL" id="CCA73487.1"/>
    </source>
</evidence>
<dbReference type="InterPro" id="IPR036259">
    <property type="entry name" value="MFS_trans_sf"/>
</dbReference>
<dbReference type="HOGENOM" id="CLU_001265_1_2_1"/>
<sequence length="496" mass="53443">MSSSAIELNKLSSSASTKLDDSLEVATRMPLPPSTSTVYLDRTRTVATLDYSCNDTGSQNIARLPPTDRGFDAWTFLVAAFCVETIVWGFPSAFGVFLDAYLRDARFANQPHADTLLPLIGNLTSGILYCTGPFVYPIIYRYPRSRRPAMWLGSAICFGSLMAASYTTKVTNLVAYQGVLYALGGVLLSHPCLSYTSEWFVERRGLAYGAIYAGTAVGGLLLPLLLPSLIEKRGSAVALRITAIVFAAFLLPSLPFLKGRLPESRIHGPSTRSSSEPKWYKDAGFVVVVVINTLQGFGYFVPILWLPTFASELKLSATNASLALAVLNGSSVIGRLGIGVLSDAIDPWLLALSTLFGSCLTTFVLWGVLSYTLGGLISFGLFYGLVAGGWSSLWTGFIRPISPEDPKVATKLTGYLMLSRGLGNILSTPISAALASRHFEHASTFSRGRLGFDVGGGRFEKMIIYTGTCFAGATILAGSGWFIEKSRGNRKGERLD</sequence>
<comment type="similarity">
    <text evidence="2">Belongs to the major facilitator superfamily. Monocarboxylate porter (TC 2.A.1.13) family.</text>
</comment>
<evidence type="ECO:0000256" key="1">
    <source>
        <dbReference type="ARBA" id="ARBA00004141"/>
    </source>
</evidence>
<dbReference type="InterPro" id="IPR050327">
    <property type="entry name" value="Proton-linked_MCT"/>
</dbReference>
<keyword evidence="3" id="KW-0812">Transmembrane</keyword>
<dbReference type="GO" id="GO:0016020">
    <property type="term" value="C:membrane"/>
    <property type="evidence" value="ECO:0007669"/>
    <property type="project" value="UniProtKB-SubCell"/>
</dbReference>
<dbReference type="OrthoDB" id="2213137at2759"/>
<dbReference type="PANTHER" id="PTHR11360:SF287">
    <property type="entry name" value="MFS MONOCARBOXYLATE TRANSPORTER"/>
    <property type="match status" value="1"/>
</dbReference>
<comment type="caution">
    <text evidence="4">The sequence shown here is derived from an EMBL/GenBank/DDBJ whole genome shotgun (WGS) entry which is preliminary data.</text>
</comment>
<feature type="transmembrane region" description="Helical" evidence="3">
    <location>
        <begin position="375"/>
        <end position="394"/>
    </location>
</feature>
<feature type="transmembrane region" description="Helical" evidence="3">
    <location>
        <begin position="462"/>
        <end position="483"/>
    </location>
</feature>
<feature type="transmembrane region" description="Helical" evidence="3">
    <location>
        <begin position="116"/>
        <end position="136"/>
    </location>
</feature>
<dbReference type="OMA" id="CYSATWS"/>
<proteinExistence type="inferred from homology"/>
<dbReference type="InParanoid" id="G4TQ94"/>
<gene>
    <name evidence="4" type="ORF">PIIN_07440</name>
</gene>
<dbReference type="PANTHER" id="PTHR11360">
    <property type="entry name" value="MONOCARBOXYLATE TRANSPORTER"/>
    <property type="match status" value="1"/>
</dbReference>
<organism evidence="4 5">
    <name type="scientific">Serendipita indica (strain DSM 11827)</name>
    <name type="common">Root endophyte fungus</name>
    <name type="synonym">Piriformospora indica</name>
    <dbReference type="NCBI Taxonomy" id="1109443"/>
    <lineage>
        <taxon>Eukaryota</taxon>
        <taxon>Fungi</taxon>
        <taxon>Dikarya</taxon>
        <taxon>Basidiomycota</taxon>
        <taxon>Agaricomycotina</taxon>
        <taxon>Agaricomycetes</taxon>
        <taxon>Sebacinales</taxon>
        <taxon>Serendipitaceae</taxon>
        <taxon>Serendipita</taxon>
    </lineage>
</organism>
<dbReference type="Proteomes" id="UP000007148">
    <property type="component" value="Unassembled WGS sequence"/>
</dbReference>
<feature type="transmembrane region" description="Helical" evidence="3">
    <location>
        <begin position="205"/>
        <end position="225"/>
    </location>
</feature>
<dbReference type="Gene3D" id="1.20.1250.20">
    <property type="entry name" value="MFS general substrate transporter like domains"/>
    <property type="match status" value="2"/>
</dbReference>
<keyword evidence="3" id="KW-1133">Transmembrane helix</keyword>
<dbReference type="AlphaFoldDB" id="G4TQ94"/>
<evidence type="ECO:0000313" key="5">
    <source>
        <dbReference type="Proteomes" id="UP000007148"/>
    </source>
</evidence>
<dbReference type="EMBL" id="CAFZ01000229">
    <property type="protein sequence ID" value="CCA73487.1"/>
    <property type="molecule type" value="Genomic_DNA"/>
</dbReference>
<comment type="subcellular location">
    <subcellularLocation>
        <location evidence="1">Membrane</location>
        <topology evidence="1">Multi-pass membrane protein</topology>
    </subcellularLocation>
</comment>
<evidence type="ECO:0000256" key="2">
    <source>
        <dbReference type="ARBA" id="ARBA00006727"/>
    </source>
</evidence>
<feature type="transmembrane region" description="Helical" evidence="3">
    <location>
        <begin position="173"/>
        <end position="193"/>
    </location>
</feature>
<dbReference type="GO" id="GO:0022857">
    <property type="term" value="F:transmembrane transporter activity"/>
    <property type="evidence" value="ECO:0007669"/>
    <property type="project" value="InterPro"/>
</dbReference>
<feature type="transmembrane region" description="Helical" evidence="3">
    <location>
        <begin position="348"/>
        <end position="369"/>
    </location>
</feature>
<dbReference type="InterPro" id="IPR011701">
    <property type="entry name" value="MFS"/>
</dbReference>
<dbReference type="SUPFAM" id="SSF103473">
    <property type="entry name" value="MFS general substrate transporter"/>
    <property type="match status" value="1"/>
</dbReference>
<feature type="transmembrane region" description="Helical" evidence="3">
    <location>
        <begin position="283"/>
        <end position="305"/>
    </location>
</feature>